<dbReference type="AntiFam" id="ANF00142">
    <property type="entry name" value="Shadow ORF (opposite yadG)"/>
</dbReference>
<reference evidence="2 3" key="1">
    <citation type="submission" date="2018-12" db="EMBL/GenBank/DDBJ databases">
        <title>Corynebacterium sanguinis sp. nov., a clinically-associated and environmental corynebacterium.</title>
        <authorList>
            <person name="Gonzales-Siles L."/>
            <person name="Jaen-Luchoro D."/>
            <person name="Cardew S."/>
            <person name="Inganas E."/>
            <person name="Ohlen M."/>
            <person name="Jensie-Markopolous S."/>
            <person name="Pinyeiro-Iglesias B."/>
            <person name="Molin K."/>
            <person name="Skovbjerg S."/>
            <person name="Svensson-Stadler L."/>
            <person name="Funke G."/>
            <person name="Moore E.R.B."/>
        </authorList>
    </citation>
    <scope>NUCLEOTIDE SEQUENCE [LARGE SCALE GENOMIC DNA]</scope>
    <source>
        <strain evidence="2 3">58734</strain>
    </source>
</reference>
<dbReference type="EMBL" id="RXIR01000009">
    <property type="protein sequence ID" value="TVS28822.1"/>
    <property type="molecule type" value="Genomic_DNA"/>
</dbReference>
<evidence type="ECO:0000256" key="1">
    <source>
        <dbReference type="SAM" id="MobiDB-lite"/>
    </source>
</evidence>
<sequence>MRHHDHGAPRPRAGQRPAQERVRQRLSRVGGEVGRRLVKQEDVGLAAQRAGEQQAAPLASRKSSGKSKPTAVAVASSSEGAATRRVSRTVVAKTQASSAKRRVPVGARASPAAGARSPARVSSIVVLPQPDGPWTSRRSPGSRRKSPAALKEGPASAWDLWRKIAAKDESFGHPDVLGSHIPKTKWESCTVTTLDERIPRYIEKIAKRDPFSGKVVTDGIVTVRDSSWLLSWTVNRQPHSRNQPKDQIVVWVYALYSDTPGDYTGKTIEEFTGEEITREWLYHLGVPVEEIDELAATGAKAVPVMMPYVTAFFMPRAAGDRPDVVPELFNSTFEVRTLLDATVQLRDGEPLATSPDHRAGHFMRKHFFDKLEDSEIGELLHEYGLIQAAK</sequence>
<protein>
    <submittedName>
        <fullName evidence="2">Uncharacterized protein</fullName>
    </submittedName>
</protein>
<dbReference type="GO" id="GO:0071949">
    <property type="term" value="F:FAD binding"/>
    <property type="evidence" value="ECO:0007669"/>
    <property type="project" value="InterPro"/>
</dbReference>
<feature type="compositionally biased region" description="Basic and acidic residues" evidence="1">
    <location>
        <begin position="33"/>
        <end position="42"/>
    </location>
</feature>
<dbReference type="OrthoDB" id="4540221at2"/>
<name>A0A6C1TXC7_9CORY</name>
<feature type="region of interest" description="Disordered" evidence="1">
    <location>
        <begin position="1"/>
        <end position="152"/>
    </location>
</feature>
<evidence type="ECO:0000313" key="3">
    <source>
        <dbReference type="Proteomes" id="UP000336646"/>
    </source>
</evidence>
<proteinExistence type="predicted"/>
<dbReference type="Proteomes" id="UP000336646">
    <property type="component" value="Unassembled WGS sequence"/>
</dbReference>
<dbReference type="InterPro" id="IPR010354">
    <property type="entry name" value="Oleate_hydratase"/>
</dbReference>
<dbReference type="AlphaFoldDB" id="A0A6C1TXC7"/>
<gene>
    <name evidence="2" type="ORF">EKI59_05700</name>
</gene>
<dbReference type="Pfam" id="PF06100">
    <property type="entry name" value="MCRA"/>
    <property type="match status" value="1"/>
</dbReference>
<comment type="caution">
    <text evidence="2">The sequence shown here is derived from an EMBL/GenBank/DDBJ whole genome shotgun (WGS) entry which is preliminary data.</text>
</comment>
<evidence type="ECO:0000313" key="2">
    <source>
        <dbReference type="EMBL" id="TVS28822.1"/>
    </source>
</evidence>
<dbReference type="PANTHER" id="PTHR37417:SF3">
    <property type="entry name" value="MYOSIN-CROSSREACTIVE PROTEIN"/>
    <property type="match status" value="1"/>
</dbReference>
<dbReference type="Gene3D" id="3.30.9.80">
    <property type="match status" value="1"/>
</dbReference>
<dbReference type="GO" id="GO:0006631">
    <property type="term" value="P:fatty acid metabolic process"/>
    <property type="evidence" value="ECO:0007669"/>
    <property type="project" value="InterPro"/>
</dbReference>
<organism evidence="2 3">
    <name type="scientific">Corynebacterium sanguinis</name>
    <dbReference type="NCBI Taxonomy" id="2594913"/>
    <lineage>
        <taxon>Bacteria</taxon>
        <taxon>Bacillati</taxon>
        <taxon>Actinomycetota</taxon>
        <taxon>Actinomycetes</taxon>
        <taxon>Mycobacteriales</taxon>
        <taxon>Corynebacteriaceae</taxon>
        <taxon>Corynebacterium</taxon>
    </lineage>
</organism>
<dbReference type="PANTHER" id="PTHR37417">
    <property type="entry name" value="67 KDA MYOSIN-CROSS-REACTIVE ANTIGEN FAMILY PROTEIN (AFU_ORTHOLOGUE AFUA_5G09970)"/>
    <property type="match status" value="1"/>
</dbReference>
<feature type="compositionally biased region" description="Low complexity" evidence="1">
    <location>
        <begin position="104"/>
        <end position="123"/>
    </location>
</feature>
<accession>A0A6C1TXC7</accession>
<dbReference type="GO" id="GO:0050151">
    <property type="term" value="F:oleate hydratase activity"/>
    <property type="evidence" value="ECO:0007669"/>
    <property type="project" value="InterPro"/>
</dbReference>